<dbReference type="Proteomes" id="UP000583929">
    <property type="component" value="Unassembled WGS sequence"/>
</dbReference>
<dbReference type="OMA" id="HEWGMEE"/>
<evidence type="ECO:0000259" key="4">
    <source>
        <dbReference type="Pfam" id="PF00685"/>
    </source>
</evidence>
<accession>A0A803PPM1</accession>
<accession>A0A7J6HWE1</accession>
<dbReference type="OrthoDB" id="205623at2759"/>
<protein>
    <recommendedName>
        <fullName evidence="3">Sulfotransferase</fullName>
        <ecNumber evidence="3">2.8.2.-</ecNumber>
    </recommendedName>
</protein>
<gene>
    <name evidence="5" type="ORF">G4B88_023713</name>
</gene>
<evidence type="ECO:0000256" key="2">
    <source>
        <dbReference type="ARBA" id="ARBA00022679"/>
    </source>
</evidence>
<dbReference type="EMBL" id="JAATIQ010000022">
    <property type="protein sequence ID" value="KAF4399119.1"/>
    <property type="molecule type" value="Genomic_DNA"/>
</dbReference>
<dbReference type="EC" id="2.8.2.-" evidence="3"/>
<name>A0A7J6HWE1_CANSA</name>
<keyword evidence="2 3" id="KW-0808">Transferase</keyword>
<feature type="domain" description="Sulfotransferase" evidence="4">
    <location>
        <begin position="4"/>
        <end position="233"/>
    </location>
</feature>
<dbReference type="PANTHER" id="PTHR11783">
    <property type="entry name" value="SULFOTRANSFERASE SULT"/>
    <property type="match status" value="1"/>
</dbReference>
<dbReference type="InterPro" id="IPR027417">
    <property type="entry name" value="P-loop_NTPase"/>
</dbReference>
<dbReference type="AlphaFoldDB" id="A0A7J6HWE1"/>
<evidence type="ECO:0000313" key="6">
    <source>
        <dbReference type="Proteomes" id="UP000583929"/>
    </source>
</evidence>
<reference evidence="5 6" key="1">
    <citation type="journal article" date="2020" name="bioRxiv">
        <title>Sequence and annotation of 42 cannabis genomes reveals extensive copy number variation in cannabinoid synthesis and pathogen resistance genes.</title>
        <authorList>
            <person name="Mckernan K.J."/>
            <person name="Helbert Y."/>
            <person name="Kane L.T."/>
            <person name="Ebling H."/>
            <person name="Zhang L."/>
            <person name="Liu B."/>
            <person name="Eaton Z."/>
            <person name="Mclaughlin S."/>
            <person name="Kingan S."/>
            <person name="Baybayan P."/>
            <person name="Concepcion G."/>
            <person name="Jordan M."/>
            <person name="Riva A."/>
            <person name="Barbazuk W."/>
            <person name="Harkins T."/>
        </authorList>
    </citation>
    <scope>NUCLEOTIDE SEQUENCE [LARGE SCALE GENOMIC DNA]</scope>
    <source>
        <strain evidence="6">cv. Jamaican Lion 4</strain>
        <tissue evidence="5">Leaf</tissue>
    </source>
</reference>
<dbReference type="SUPFAM" id="SSF52540">
    <property type="entry name" value="P-loop containing nucleoside triphosphate hydrolases"/>
    <property type="match status" value="1"/>
</dbReference>
<dbReference type="InterPro" id="IPR000863">
    <property type="entry name" value="Sulfotransferase_dom"/>
</dbReference>
<evidence type="ECO:0000256" key="3">
    <source>
        <dbReference type="RuleBase" id="RU361155"/>
    </source>
</evidence>
<dbReference type="Gene3D" id="3.40.50.300">
    <property type="entry name" value="P-loop containing nucleotide triphosphate hydrolases"/>
    <property type="match status" value="1"/>
</dbReference>
<organism evidence="5 6">
    <name type="scientific">Cannabis sativa</name>
    <name type="common">Hemp</name>
    <name type="synonym">Marijuana</name>
    <dbReference type="NCBI Taxonomy" id="3483"/>
    <lineage>
        <taxon>Eukaryota</taxon>
        <taxon>Viridiplantae</taxon>
        <taxon>Streptophyta</taxon>
        <taxon>Embryophyta</taxon>
        <taxon>Tracheophyta</taxon>
        <taxon>Spermatophyta</taxon>
        <taxon>Magnoliopsida</taxon>
        <taxon>eudicotyledons</taxon>
        <taxon>Gunneridae</taxon>
        <taxon>Pentapetalae</taxon>
        <taxon>rosids</taxon>
        <taxon>fabids</taxon>
        <taxon>Rosales</taxon>
        <taxon>Cannabaceae</taxon>
        <taxon>Cannabis</taxon>
    </lineage>
</organism>
<comment type="caution">
    <text evidence="5">The sequence shown here is derived from an EMBL/GenBank/DDBJ whole genome shotgun (WGS) entry which is preliminary data.</text>
</comment>
<keyword evidence="6" id="KW-1185">Reference proteome</keyword>
<dbReference type="GO" id="GO:0008146">
    <property type="term" value="F:sulfotransferase activity"/>
    <property type="evidence" value="ECO:0007669"/>
    <property type="project" value="InterPro"/>
</dbReference>
<sequence>MDNDQHPLLTTNPHHLVSSLEHNIYAHHKPYDLATMSSPRLISTHIPYASLNNSIKHDSKSRIVYITRNPLDAIVSTWHFSTNGHPGGHSQHEWGMEECVDMFCRGEACFGPFWDHALGYWKVSLETPEKVLFLKYEDLIEDSVGQAKSVANFIGVPFSQEEEANGVVEKILELCSFDKLKNLDVNKHGQLWPKCDNKIFFRKGQVGDWANHLSPSMVERVNKIMKEKFNGSGLSFRMS</sequence>
<evidence type="ECO:0000256" key="1">
    <source>
        <dbReference type="ARBA" id="ARBA00005771"/>
    </source>
</evidence>
<proteinExistence type="inferred from homology"/>
<comment type="similarity">
    <text evidence="1 3">Belongs to the sulfotransferase 1 family.</text>
</comment>
<evidence type="ECO:0000313" key="5">
    <source>
        <dbReference type="EMBL" id="KAF4399119.1"/>
    </source>
</evidence>
<dbReference type="Pfam" id="PF00685">
    <property type="entry name" value="Sulfotransfer_1"/>
    <property type="match status" value="1"/>
</dbReference>